<name>A0A117RB33_9ACTN</name>
<keyword evidence="1" id="KW-0812">Transmembrane</keyword>
<dbReference type="OrthoDB" id="3297477at2"/>
<proteinExistence type="predicted"/>
<feature type="transmembrane region" description="Helical" evidence="1">
    <location>
        <begin position="151"/>
        <end position="173"/>
    </location>
</feature>
<evidence type="ECO:0000256" key="1">
    <source>
        <dbReference type="SAM" id="Phobius"/>
    </source>
</evidence>
<feature type="transmembrane region" description="Helical" evidence="1">
    <location>
        <begin position="110"/>
        <end position="131"/>
    </location>
</feature>
<dbReference type="AlphaFoldDB" id="A0A117RB33"/>
<keyword evidence="3" id="KW-1185">Reference proteome</keyword>
<evidence type="ECO:0000313" key="2">
    <source>
        <dbReference type="EMBL" id="KUN81016.1"/>
    </source>
</evidence>
<accession>A0A117RB33</accession>
<protein>
    <submittedName>
        <fullName evidence="2">ABC transporter</fullName>
    </submittedName>
</protein>
<dbReference type="Proteomes" id="UP000053024">
    <property type="component" value="Unassembled WGS sequence"/>
</dbReference>
<organism evidence="2 3">
    <name type="scientific">Streptomyces bungoensis</name>
    <dbReference type="NCBI Taxonomy" id="285568"/>
    <lineage>
        <taxon>Bacteria</taxon>
        <taxon>Bacillati</taxon>
        <taxon>Actinomycetota</taxon>
        <taxon>Actinomycetes</taxon>
        <taxon>Kitasatosporales</taxon>
        <taxon>Streptomycetaceae</taxon>
        <taxon>Streptomyces</taxon>
    </lineage>
</organism>
<feature type="transmembrane region" description="Helical" evidence="1">
    <location>
        <begin position="180"/>
        <end position="200"/>
    </location>
</feature>
<reference evidence="2 3" key="1">
    <citation type="submission" date="2015-10" db="EMBL/GenBank/DDBJ databases">
        <title>Draft genome sequence of Streptomyces bungoensis DSM 41781, type strain for the species Streptomyces bungoensis.</title>
        <authorList>
            <person name="Ruckert C."/>
            <person name="Winkler A."/>
            <person name="Kalinowski J."/>
            <person name="Kampfer P."/>
            <person name="Glaeser S."/>
        </authorList>
    </citation>
    <scope>NUCLEOTIDE SEQUENCE [LARGE SCALE GENOMIC DNA]</scope>
    <source>
        <strain evidence="2 3">DSM 41781</strain>
    </source>
</reference>
<feature type="transmembrane region" description="Helical" evidence="1">
    <location>
        <begin position="21"/>
        <end position="45"/>
    </location>
</feature>
<dbReference type="STRING" id="285568.AQJ66_25460"/>
<feature type="transmembrane region" description="Helical" evidence="1">
    <location>
        <begin position="65"/>
        <end position="89"/>
    </location>
</feature>
<keyword evidence="1" id="KW-0472">Membrane</keyword>
<feature type="transmembrane region" description="Helical" evidence="1">
    <location>
        <begin position="230"/>
        <end position="250"/>
    </location>
</feature>
<dbReference type="RefSeq" id="WP_061926636.1">
    <property type="nucleotide sequence ID" value="NZ_JBEYBH010000033.1"/>
</dbReference>
<keyword evidence="1" id="KW-1133">Transmembrane helix</keyword>
<gene>
    <name evidence="2" type="ORF">AQJ66_25460</name>
</gene>
<evidence type="ECO:0000313" key="3">
    <source>
        <dbReference type="Proteomes" id="UP000053024"/>
    </source>
</evidence>
<dbReference type="EMBL" id="LMWX01000045">
    <property type="protein sequence ID" value="KUN81016.1"/>
    <property type="molecule type" value="Genomic_DNA"/>
</dbReference>
<comment type="caution">
    <text evidence="2">The sequence shown here is derived from an EMBL/GenBank/DDBJ whole genome shotgun (WGS) entry which is preliminary data.</text>
</comment>
<dbReference type="Pfam" id="PF12730">
    <property type="entry name" value="ABC2_membrane_4"/>
    <property type="match status" value="1"/>
</dbReference>
<sequence length="255" mass="26555">MSAPVAALRSEWAKLTTVRSTAWTLFAAFAVTVAFGTLVSALSNARYDDLSRQDKLAFDPAGTSFTGGVLGQLAMIAFGVMVIGGEYSTGMIRSSLAAVPRRGVFYSSKLLVASGAALVVGMVTSFVTFFAGQAALGAHSTTIGAHNVLRATLGAGLYMTLMAVFSMGVATMLRSSMLSMGVLMPFFFLVTQILVSVPGAKKVAHYLPDQAGEAMARVVRNPDVPYGPGGGLVIMLLWVAAAVLGGYLVLRGRDA</sequence>